<dbReference type="GO" id="GO:0004803">
    <property type="term" value="F:transposase activity"/>
    <property type="evidence" value="ECO:0007669"/>
    <property type="project" value="InterPro"/>
</dbReference>
<organism evidence="2 3">
    <name type="scientific">Oryzomonas rubra</name>
    <dbReference type="NCBI Taxonomy" id="2509454"/>
    <lineage>
        <taxon>Bacteria</taxon>
        <taxon>Pseudomonadati</taxon>
        <taxon>Thermodesulfobacteriota</taxon>
        <taxon>Desulfuromonadia</taxon>
        <taxon>Geobacterales</taxon>
        <taxon>Geobacteraceae</taxon>
        <taxon>Oryzomonas</taxon>
    </lineage>
</organism>
<accession>A0A5A9XHA2</accession>
<dbReference type="Proteomes" id="UP000324298">
    <property type="component" value="Unassembled WGS sequence"/>
</dbReference>
<dbReference type="GO" id="GO:0006313">
    <property type="term" value="P:DNA transposition"/>
    <property type="evidence" value="ECO:0007669"/>
    <property type="project" value="InterPro"/>
</dbReference>
<dbReference type="PANTHER" id="PTHR36966:SF1">
    <property type="entry name" value="REP-ASSOCIATED TYROSINE TRANSPOSASE"/>
    <property type="match status" value="1"/>
</dbReference>
<protein>
    <submittedName>
        <fullName evidence="2">Transposase</fullName>
    </submittedName>
</protein>
<comment type="caution">
    <text evidence="2">The sequence shown here is derived from an EMBL/GenBank/DDBJ whole genome shotgun (WGS) entry which is preliminary data.</text>
</comment>
<proteinExistence type="predicted"/>
<evidence type="ECO:0000313" key="3">
    <source>
        <dbReference type="Proteomes" id="UP000324298"/>
    </source>
</evidence>
<gene>
    <name evidence="2" type="ORF">ET418_11555</name>
</gene>
<dbReference type="GO" id="GO:0043565">
    <property type="term" value="F:sequence-specific DNA binding"/>
    <property type="evidence" value="ECO:0007669"/>
    <property type="project" value="TreeGrafter"/>
</dbReference>
<dbReference type="EMBL" id="SRSD01000006">
    <property type="protein sequence ID" value="KAA0891449.1"/>
    <property type="molecule type" value="Genomic_DNA"/>
</dbReference>
<feature type="domain" description="Transposase IS200-like" evidence="1">
    <location>
        <begin position="21"/>
        <end position="166"/>
    </location>
</feature>
<dbReference type="AlphaFoldDB" id="A0A5A9XHA2"/>
<dbReference type="InterPro" id="IPR052715">
    <property type="entry name" value="RAYT_transposase"/>
</dbReference>
<dbReference type="PANTHER" id="PTHR36966">
    <property type="entry name" value="REP-ASSOCIATED TYROSINE TRANSPOSASE"/>
    <property type="match status" value="1"/>
</dbReference>
<evidence type="ECO:0000313" key="2">
    <source>
        <dbReference type="EMBL" id="KAA0891449.1"/>
    </source>
</evidence>
<dbReference type="SMART" id="SM01321">
    <property type="entry name" value="Y1_Tnp"/>
    <property type="match status" value="1"/>
</dbReference>
<name>A0A5A9XHA2_9BACT</name>
<dbReference type="InterPro" id="IPR002686">
    <property type="entry name" value="Transposase_17"/>
</dbReference>
<evidence type="ECO:0000259" key="1">
    <source>
        <dbReference type="SMART" id="SM01321"/>
    </source>
</evidence>
<dbReference type="SUPFAM" id="SSF143422">
    <property type="entry name" value="Transposase IS200-like"/>
    <property type="match status" value="1"/>
</dbReference>
<dbReference type="OrthoDB" id="9800147at2"/>
<keyword evidence="3" id="KW-1185">Reference proteome</keyword>
<sequence length="180" mass="20320">MTFNPDIHHRRSIRLRDYDYTSAGAYFVTICTQGKECLFGRIDGEVMVANDAERLVESVWYSLPERFSGTELDAFVIMPNHVHFIVFLVGATLAPPLTKDGGTSKGAASSTPTLGSVVRAFKSISAIEVNRVLGRQGQPLWQRNYYERVVRDDGELRGFREYIQHNPACWSEDENNDLTT</sequence>
<dbReference type="Gene3D" id="3.30.70.1290">
    <property type="entry name" value="Transposase IS200-like"/>
    <property type="match status" value="1"/>
</dbReference>
<dbReference type="InterPro" id="IPR036515">
    <property type="entry name" value="Transposase_17_sf"/>
</dbReference>
<reference evidence="2 3" key="1">
    <citation type="submission" date="2019-04" db="EMBL/GenBank/DDBJ databases">
        <title>Geobacter ruber sp. nov., ferric-reducing bacteria isolated from paddy soil.</title>
        <authorList>
            <person name="Xu Z."/>
            <person name="Masuda Y."/>
            <person name="Itoh H."/>
            <person name="Senoo K."/>
        </authorList>
    </citation>
    <scope>NUCLEOTIDE SEQUENCE [LARGE SCALE GENOMIC DNA]</scope>
    <source>
        <strain evidence="2 3">Red88</strain>
    </source>
</reference>